<evidence type="ECO:0000313" key="2">
    <source>
        <dbReference type="EMBL" id="SEK04187.1"/>
    </source>
</evidence>
<feature type="domain" description="VOC" evidence="1">
    <location>
        <begin position="136"/>
        <end position="248"/>
    </location>
</feature>
<protein>
    <submittedName>
        <fullName evidence="2">2,3-dihydroxy-p-cumate/2,3-dihydroxybenzoate 3,4-dioxygenase</fullName>
    </submittedName>
</protein>
<sequence>MIEQLRFVRLPATGLDEYGQFLCDTVGLQRADGSDDIARFRSDERAYSVECDATGASDRPVVGLSVRYETDLDDITGKLTERGLNPQRLSPEHCASKLYRDALTFDDHSGNRFEIVVRPEYKSQRYFPARDAGIQAITSIDLRSPDPERDMAIWIEVFGAQARDFAGDCGQLGFDEQHHRLGYYASETSGLLSVNFEVGDLNDIMRSKYLLANRQVRILDGPGRDPASGEIFLYFQGPDGLIVSYTTEMKHVDSDWIPRQFGNGRLSFCMWNSDVLIPERAGVE</sequence>
<keyword evidence="3" id="KW-1185">Reference proteome</keyword>
<dbReference type="GeneID" id="80820372"/>
<dbReference type="InterPro" id="IPR029068">
    <property type="entry name" value="Glyas_Bleomycin-R_OHBP_Dase"/>
</dbReference>
<dbReference type="AlphaFoldDB" id="A0A975WDW5"/>
<feature type="domain" description="VOC" evidence="1">
    <location>
        <begin position="4"/>
        <end position="118"/>
    </location>
</feature>
<organism evidence="2 3">
    <name type="scientific">Marinovum algicola</name>
    <dbReference type="NCBI Taxonomy" id="42444"/>
    <lineage>
        <taxon>Bacteria</taxon>
        <taxon>Pseudomonadati</taxon>
        <taxon>Pseudomonadota</taxon>
        <taxon>Alphaproteobacteria</taxon>
        <taxon>Rhodobacterales</taxon>
        <taxon>Roseobacteraceae</taxon>
        <taxon>Marinovum</taxon>
    </lineage>
</organism>
<dbReference type="SUPFAM" id="SSF54593">
    <property type="entry name" value="Glyoxalase/Bleomycin resistance protein/Dihydroxybiphenyl dioxygenase"/>
    <property type="match status" value="2"/>
</dbReference>
<gene>
    <name evidence="2" type="ORF">SAMN04487940_12071</name>
</gene>
<name>A0A975WDW5_9RHOB</name>
<dbReference type="PROSITE" id="PS51819">
    <property type="entry name" value="VOC"/>
    <property type="match status" value="2"/>
</dbReference>
<reference evidence="2 3" key="1">
    <citation type="submission" date="2016-10" db="EMBL/GenBank/DDBJ databases">
        <authorList>
            <person name="Varghese N."/>
            <person name="Submissions S."/>
        </authorList>
    </citation>
    <scope>NUCLEOTIDE SEQUENCE [LARGE SCALE GENOMIC DNA]</scope>
    <source>
        <strain evidence="2 3">FF3</strain>
    </source>
</reference>
<dbReference type="InterPro" id="IPR037523">
    <property type="entry name" value="VOC_core"/>
</dbReference>
<dbReference type="Gene3D" id="3.10.180.10">
    <property type="entry name" value="2,3-Dihydroxybiphenyl 1,2-Dioxygenase, domain 1"/>
    <property type="match status" value="2"/>
</dbReference>
<dbReference type="RefSeq" id="WP_074838806.1">
    <property type="nucleotide sequence ID" value="NZ_FNYY01000020.1"/>
</dbReference>
<accession>A0A975WDW5</accession>
<dbReference type="Proteomes" id="UP000182932">
    <property type="component" value="Unassembled WGS sequence"/>
</dbReference>
<dbReference type="EMBL" id="FNYY01000020">
    <property type="protein sequence ID" value="SEK04187.1"/>
    <property type="molecule type" value="Genomic_DNA"/>
</dbReference>
<proteinExistence type="predicted"/>
<evidence type="ECO:0000259" key="1">
    <source>
        <dbReference type="PROSITE" id="PS51819"/>
    </source>
</evidence>
<evidence type="ECO:0000313" key="3">
    <source>
        <dbReference type="Proteomes" id="UP000182932"/>
    </source>
</evidence>
<comment type="caution">
    <text evidence="2">The sequence shown here is derived from an EMBL/GenBank/DDBJ whole genome shotgun (WGS) entry which is preliminary data.</text>
</comment>